<accession>A0AAN8EL52</accession>
<keyword evidence="2" id="KW-1185">Reference proteome</keyword>
<evidence type="ECO:0000313" key="2">
    <source>
        <dbReference type="Proteomes" id="UP001316803"/>
    </source>
</evidence>
<sequence>MAQRIGANTGANDASVGTSEVPVIDTAPLMNASPQQQSTLMRLPAEIRLMILRELLVSNLPIAKRQQYLEQGFQPTSEKRKRNARGQFSRKTANFVTGQRLTPAILSVCQNLLTEGWDLLYYENTLLIALRSSNSIDYNDHRCHSCTFVYALEGKCIFRGYGSPKKFVPGLESFLSRFKRFHIDYNVGPDQRLYSDARTMVITLGQVLAGASVSIDPIGQSMSGSDVEVRRRLNLFQLLRCKAFDIITTSVAQDVVKEIRQIVTSDQPIVDLLPTVDQLHDARYMMFAASRSDGGGSGQDWVHQIFDEINAAARDFDKTKFDELRREFIDKYDEGVAKVRQRMVEGLT</sequence>
<name>A0AAN8EL52_9EURO</name>
<comment type="caution">
    <text evidence="1">The sequence shown here is derived from an EMBL/GenBank/DDBJ whole genome shotgun (WGS) entry which is preliminary data.</text>
</comment>
<dbReference type="EMBL" id="JAKLMC020000001">
    <property type="protein sequence ID" value="KAK5958304.1"/>
    <property type="molecule type" value="Genomic_DNA"/>
</dbReference>
<proteinExistence type="predicted"/>
<reference evidence="1 2" key="1">
    <citation type="submission" date="2022-12" db="EMBL/GenBank/DDBJ databases">
        <title>Genomic features and morphological characterization of a novel Knufia sp. strain isolated from spacecraft assembly facility.</title>
        <authorList>
            <person name="Teixeira M."/>
            <person name="Chander A.M."/>
            <person name="Stajich J.E."/>
            <person name="Venkateswaran K."/>
        </authorList>
    </citation>
    <scope>NUCLEOTIDE SEQUENCE [LARGE SCALE GENOMIC DNA]</scope>
    <source>
        <strain evidence="1 2">FJI-L2-BK-P2</strain>
    </source>
</reference>
<evidence type="ECO:0000313" key="1">
    <source>
        <dbReference type="EMBL" id="KAK5958304.1"/>
    </source>
</evidence>
<protein>
    <submittedName>
        <fullName evidence="1">Uncharacterized protein</fullName>
    </submittedName>
</protein>
<gene>
    <name evidence="1" type="ORF">OHC33_000146</name>
</gene>
<dbReference type="Proteomes" id="UP001316803">
    <property type="component" value="Unassembled WGS sequence"/>
</dbReference>
<organism evidence="1 2">
    <name type="scientific">Knufia fluminis</name>
    <dbReference type="NCBI Taxonomy" id="191047"/>
    <lineage>
        <taxon>Eukaryota</taxon>
        <taxon>Fungi</taxon>
        <taxon>Dikarya</taxon>
        <taxon>Ascomycota</taxon>
        <taxon>Pezizomycotina</taxon>
        <taxon>Eurotiomycetes</taxon>
        <taxon>Chaetothyriomycetidae</taxon>
        <taxon>Chaetothyriales</taxon>
        <taxon>Trichomeriaceae</taxon>
        <taxon>Knufia</taxon>
    </lineage>
</organism>
<dbReference type="AlphaFoldDB" id="A0AAN8EL52"/>